<feature type="transmembrane region" description="Helical" evidence="8">
    <location>
        <begin position="382"/>
        <end position="399"/>
    </location>
</feature>
<accession>A0ABU4ZYL0</accession>
<evidence type="ECO:0000256" key="7">
    <source>
        <dbReference type="ARBA" id="ARBA00024033"/>
    </source>
</evidence>
<feature type="transmembrane region" description="Helical" evidence="8">
    <location>
        <begin position="310"/>
        <end position="327"/>
    </location>
</feature>
<dbReference type="InterPro" id="IPR018584">
    <property type="entry name" value="GT87"/>
</dbReference>
<comment type="subcellular location">
    <subcellularLocation>
        <location evidence="1">Cell membrane</location>
        <topology evidence="1">Multi-pass membrane protein</topology>
    </subcellularLocation>
</comment>
<organism evidence="9 10">
    <name type="scientific">Mesorhizobium vachelliae</name>
    <dbReference type="NCBI Taxonomy" id="3072309"/>
    <lineage>
        <taxon>Bacteria</taxon>
        <taxon>Pseudomonadati</taxon>
        <taxon>Pseudomonadota</taxon>
        <taxon>Alphaproteobacteria</taxon>
        <taxon>Hyphomicrobiales</taxon>
        <taxon>Phyllobacteriaceae</taxon>
        <taxon>Mesorhizobium</taxon>
    </lineage>
</organism>
<feature type="transmembrane region" description="Helical" evidence="8">
    <location>
        <begin position="168"/>
        <end position="185"/>
    </location>
</feature>
<evidence type="ECO:0000256" key="1">
    <source>
        <dbReference type="ARBA" id="ARBA00004651"/>
    </source>
</evidence>
<dbReference type="Proteomes" id="UP001285154">
    <property type="component" value="Unassembled WGS sequence"/>
</dbReference>
<feature type="transmembrane region" description="Helical" evidence="8">
    <location>
        <begin position="191"/>
        <end position="207"/>
    </location>
</feature>
<feature type="transmembrane region" description="Helical" evidence="8">
    <location>
        <begin position="242"/>
        <end position="261"/>
    </location>
</feature>
<keyword evidence="4 8" id="KW-0812">Transmembrane</keyword>
<evidence type="ECO:0000256" key="6">
    <source>
        <dbReference type="ARBA" id="ARBA00023136"/>
    </source>
</evidence>
<feature type="transmembrane region" description="Helical" evidence="8">
    <location>
        <begin position="214"/>
        <end position="236"/>
    </location>
</feature>
<feature type="transmembrane region" description="Helical" evidence="8">
    <location>
        <begin position="137"/>
        <end position="156"/>
    </location>
</feature>
<name>A0ABU4ZYL0_9HYPH</name>
<evidence type="ECO:0000256" key="2">
    <source>
        <dbReference type="ARBA" id="ARBA00022475"/>
    </source>
</evidence>
<evidence type="ECO:0000256" key="8">
    <source>
        <dbReference type="SAM" id="Phobius"/>
    </source>
</evidence>
<comment type="caution">
    <text evidence="9">The sequence shown here is derived from an EMBL/GenBank/DDBJ whole genome shotgun (WGS) entry which is preliminary data.</text>
</comment>
<keyword evidence="2" id="KW-1003">Cell membrane</keyword>
<gene>
    <name evidence="9" type="ORF">RFM42_05945</name>
</gene>
<reference evidence="9 10" key="1">
    <citation type="submission" date="2023-08" db="EMBL/GenBank/DDBJ databases">
        <title>Implementing the SeqCode for naming new Mesorhizobium species isolated from Vachellia karroo root nodules.</title>
        <authorList>
            <person name="Van Lill M."/>
        </authorList>
    </citation>
    <scope>NUCLEOTIDE SEQUENCE [LARGE SCALE GENOMIC DNA]</scope>
    <source>
        <strain evidence="9 10">VK25D</strain>
    </source>
</reference>
<keyword evidence="6 8" id="KW-0472">Membrane</keyword>
<evidence type="ECO:0000256" key="5">
    <source>
        <dbReference type="ARBA" id="ARBA00022989"/>
    </source>
</evidence>
<keyword evidence="10" id="KW-1185">Reference proteome</keyword>
<feature type="transmembrane region" description="Helical" evidence="8">
    <location>
        <begin position="67"/>
        <end position="87"/>
    </location>
</feature>
<evidence type="ECO:0000256" key="4">
    <source>
        <dbReference type="ARBA" id="ARBA00022692"/>
    </source>
</evidence>
<dbReference type="Pfam" id="PF09594">
    <property type="entry name" value="GT87"/>
    <property type="match status" value="1"/>
</dbReference>
<proteinExistence type="inferred from homology"/>
<protein>
    <submittedName>
        <fullName evidence="9">Glycosyltransferase 87 family protein</fullName>
    </submittedName>
</protein>
<keyword evidence="5 8" id="KW-1133">Transmembrane helix</keyword>
<comment type="similarity">
    <text evidence="7">Belongs to the glycosyltransferase 87 family.</text>
</comment>
<feature type="transmembrane region" description="Helical" evidence="8">
    <location>
        <begin position="334"/>
        <end position="353"/>
    </location>
</feature>
<dbReference type="RefSeq" id="WP_320245852.1">
    <property type="nucleotide sequence ID" value="NZ_JAVIIQ010000002.1"/>
</dbReference>
<feature type="transmembrane region" description="Helical" evidence="8">
    <location>
        <begin position="411"/>
        <end position="429"/>
    </location>
</feature>
<sequence length="444" mass="48589">MIDDGSAEKCRCSNVLSVAPVTATFGCSISFRCDISPALKARRRWESRSGRNAGCAMMVTKPVFDRLGFWLWVGSFLVVLGLVLWSPETRSVVHIYRHGSEAFLSGQPLYQVEVAMGYLYAPAFAVLYVPLLKLGPYLGNILWHMLGFGVLTFAAMRQVRKLGGEEQKWLLSFGLFLALPVSLAALRNGQATILLTGACWFLTLSALEGRRAECFFWASLAIIAKPTAIIMLLLAGALRPRLIPALALAVLVVLAIPYGFASTGYINAQYHDFFRMLTSMAVDPTGPFVPADFTAPFARLGISLPEFDVTIVRVVAGLLTLWVVLQFDRRLDPGASGLAIFLTAAFYMCVFNPRVEQNTYAMVAVPAGLSIALLWREKGAGAVLWSLAVLLFVTGLTSIDGRLHDLFHPWLRPVSISIVACVLIGWFWTQDRRKVPAAGAVAHG</sequence>
<dbReference type="EMBL" id="JAVIIQ010000002">
    <property type="protein sequence ID" value="MDX8530509.1"/>
    <property type="molecule type" value="Genomic_DNA"/>
</dbReference>
<evidence type="ECO:0000313" key="9">
    <source>
        <dbReference type="EMBL" id="MDX8530509.1"/>
    </source>
</evidence>
<keyword evidence="3" id="KW-0808">Transferase</keyword>
<evidence type="ECO:0000313" key="10">
    <source>
        <dbReference type="Proteomes" id="UP001285154"/>
    </source>
</evidence>
<evidence type="ECO:0000256" key="3">
    <source>
        <dbReference type="ARBA" id="ARBA00022679"/>
    </source>
</evidence>